<organism evidence="12 13">
    <name type="scientific">Prosthecobacter vanneervenii</name>
    <dbReference type="NCBI Taxonomy" id="48466"/>
    <lineage>
        <taxon>Bacteria</taxon>
        <taxon>Pseudomonadati</taxon>
        <taxon>Verrucomicrobiota</taxon>
        <taxon>Verrucomicrobiia</taxon>
        <taxon>Verrucomicrobiales</taxon>
        <taxon>Verrucomicrobiaceae</taxon>
        <taxon>Prosthecobacter</taxon>
    </lineage>
</organism>
<reference evidence="12 13" key="1">
    <citation type="submission" date="2020-08" db="EMBL/GenBank/DDBJ databases">
        <title>Genomic Encyclopedia of Type Strains, Phase IV (KMG-IV): sequencing the most valuable type-strain genomes for metagenomic binning, comparative biology and taxonomic classification.</title>
        <authorList>
            <person name="Goeker M."/>
        </authorList>
    </citation>
    <scope>NUCLEOTIDE SEQUENCE [LARGE SCALE GENOMIC DNA]</scope>
    <source>
        <strain evidence="12 13">DSM 12252</strain>
    </source>
</reference>
<comment type="catalytic activity">
    <reaction evidence="9 10">
        <text>L-threonyl-[protein] + FAD = FMN-L-threonyl-[protein] + AMP + H(+)</text>
        <dbReference type="Rhea" id="RHEA:36847"/>
        <dbReference type="Rhea" id="RHEA-COMP:11060"/>
        <dbReference type="Rhea" id="RHEA-COMP:11061"/>
        <dbReference type="ChEBI" id="CHEBI:15378"/>
        <dbReference type="ChEBI" id="CHEBI:30013"/>
        <dbReference type="ChEBI" id="CHEBI:57692"/>
        <dbReference type="ChEBI" id="CHEBI:74257"/>
        <dbReference type="ChEBI" id="CHEBI:456215"/>
        <dbReference type="EC" id="2.7.1.180"/>
    </reaction>
</comment>
<feature type="binding site" evidence="11">
    <location>
        <position position="158"/>
    </location>
    <ligand>
        <name>Mg(2+)</name>
        <dbReference type="ChEBI" id="CHEBI:18420"/>
    </ligand>
</feature>
<protein>
    <recommendedName>
        <fullName evidence="2 10">FAD:protein FMN transferase</fullName>
        <ecNumber evidence="1 10">2.7.1.180</ecNumber>
    </recommendedName>
    <alternativeName>
        <fullName evidence="8 10">Flavin transferase</fullName>
    </alternativeName>
</protein>
<evidence type="ECO:0000313" key="13">
    <source>
        <dbReference type="Proteomes" id="UP000590740"/>
    </source>
</evidence>
<comment type="caution">
    <text evidence="12">The sequence shown here is derived from an EMBL/GenBank/DDBJ whole genome shotgun (WGS) entry which is preliminary data.</text>
</comment>
<dbReference type="AlphaFoldDB" id="A0A7W7Y810"/>
<evidence type="ECO:0000256" key="2">
    <source>
        <dbReference type="ARBA" id="ARBA00016337"/>
    </source>
</evidence>
<proteinExistence type="inferred from homology"/>
<evidence type="ECO:0000256" key="1">
    <source>
        <dbReference type="ARBA" id="ARBA00011955"/>
    </source>
</evidence>
<comment type="similarity">
    <text evidence="10">Belongs to the ApbE family.</text>
</comment>
<name>A0A7W7Y810_9BACT</name>
<dbReference type="Pfam" id="PF02424">
    <property type="entry name" value="ApbE"/>
    <property type="match status" value="1"/>
</dbReference>
<keyword evidence="12" id="KW-0449">Lipoprotein</keyword>
<comment type="cofactor">
    <cofactor evidence="11">
        <name>Mg(2+)</name>
        <dbReference type="ChEBI" id="CHEBI:18420"/>
    </cofactor>
    <cofactor evidence="11">
        <name>Mn(2+)</name>
        <dbReference type="ChEBI" id="CHEBI:29035"/>
    </cofactor>
    <text evidence="11">Magnesium. Can also use manganese.</text>
</comment>
<dbReference type="Proteomes" id="UP000590740">
    <property type="component" value="Unassembled WGS sequence"/>
</dbReference>
<dbReference type="EC" id="2.7.1.180" evidence="1 10"/>
<sequence length="289" mass="31100">MSEDAAPQHHRFTQNAMATTFDVIISHDAADETYAAQAAQAVFQEIARLEDELSRFRATSDIYRLGQLKAGESIRVGMAAWDCLSLAKAMHQETAGAFDITIGPLMTLFVTSDGEPRQVNAAVLEQARGIIGSQRFDLDEDNLSVTVHASGMIFDLGAMGKGYALDQAADVLQDWKIGSFVLNAGDSTILAVGTPAGKEAWSITLGGGQRRLSLIDRAVSGSGFAVKGAHIMNPRLFMPVPIRNRRTYALAPTAALSDALSTSFMIMDKDEIAALCARYEGVEALELEE</sequence>
<dbReference type="Gene3D" id="3.10.520.10">
    <property type="entry name" value="ApbE-like domains"/>
    <property type="match status" value="1"/>
</dbReference>
<dbReference type="GO" id="GO:0046872">
    <property type="term" value="F:metal ion binding"/>
    <property type="evidence" value="ECO:0007669"/>
    <property type="project" value="UniProtKB-UniRule"/>
</dbReference>
<gene>
    <name evidence="12" type="ORF">HNQ65_000676</name>
</gene>
<dbReference type="EMBL" id="JACHIG010000001">
    <property type="protein sequence ID" value="MBB5031122.1"/>
    <property type="molecule type" value="Genomic_DNA"/>
</dbReference>
<accession>A0A7W7Y810</accession>
<evidence type="ECO:0000313" key="12">
    <source>
        <dbReference type="EMBL" id="MBB5031122.1"/>
    </source>
</evidence>
<keyword evidence="3 10" id="KW-0285">Flavoprotein</keyword>
<keyword evidence="6 10" id="KW-0274">FAD</keyword>
<evidence type="ECO:0000256" key="5">
    <source>
        <dbReference type="ARBA" id="ARBA00022723"/>
    </source>
</evidence>
<dbReference type="GO" id="GO:0016740">
    <property type="term" value="F:transferase activity"/>
    <property type="evidence" value="ECO:0007669"/>
    <property type="project" value="UniProtKB-UniRule"/>
</dbReference>
<keyword evidence="13" id="KW-1185">Reference proteome</keyword>
<evidence type="ECO:0000256" key="9">
    <source>
        <dbReference type="ARBA" id="ARBA00048540"/>
    </source>
</evidence>
<dbReference type="PIRSF" id="PIRSF006268">
    <property type="entry name" value="ApbE"/>
    <property type="match status" value="1"/>
</dbReference>
<evidence type="ECO:0000256" key="4">
    <source>
        <dbReference type="ARBA" id="ARBA00022679"/>
    </source>
</evidence>
<dbReference type="InterPro" id="IPR003374">
    <property type="entry name" value="ApbE-like_sf"/>
</dbReference>
<keyword evidence="5 10" id="KW-0479">Metal-binding</keyword>
<keyword evidence="4 10" id="KW-0808">Transferase</keyword>
<evidence type="ECO:0000256" key="10">
    <source>
        <dbReference type="PIRNR" id="PIRNR006268"/>
    </source>
</evidence>
<evidence type="ECO:0000256" key="6">
    <source>
        <dbReference type="ARBA" id="ARBA00022827"/>
    </source>
</evidence>
<evidence type="ECO:0000256" key="3">
    <source>
        <dbReference type="ARBA" id="ARBA00022630"/>
    </source>
</evidence>
<dbReference type="SUPFAM" id="SSF143631">
    <property type="entry name" value="ApbE-like"/>
    <property type="match status" value="1"/>
</dbReference>
<dbReference type="RefSeq" id="WP_184338064.1">
    <property type="nucleotide sequence ID" value="NZ_JACHIG010000001.1"/>
</dbReference>
<evidence type="ECO:0000256" key="7">
    <source>
        <dbReference type="ARBA" id="ARBA00022842"/>
    </source>
</evidence>
<keyword evidence="7 10" id="KW-0460">Magnesium</keyword>
<dbReference type="PANTHER" id="PTHR30040">
    <property type="entry name" value="THIAMINE BIOSYNTHESIS LIPOPROTEIN APBE"/>
    <property type="match status" value="1"/>
</dbReference>
<dbReference type="PANTHER" id="PTHR30040:SF2">
    <property type="entry name" value="FAD:PROTEIN FMN TRANSFERASE"/>
    <property type="match status" value="1"/>
</dbReference>
<evidence type="ECO:0000256" key="11">
    <source>
        <dbReference type="PIRSR" id="PIRSR006268-2"/>
    </source>
</evidence>
<feature type="binding site" evidence="11">
    <location>
        <position position="262"/>
    </location>
    <ligand>
        <name>Mg(2+)</name>
        <dbReference type="ChEBI" id="CHEBI:18420"/>
    </ligand>
</feature>
<evidence type="ECO:0000256" key="8">
    <source>
        <dbReference type="ARBA" id="ARBA00031306"/>
    </source>
</evidence>
<feature type="binding site" evidence="11">
    <location>
        <position position="258"/>
    </location>
    <ligand>
        <name>Mg(2+)</name>
        <dbReference type="ChEBI" id="CHEBI:18420"/>
    </ligand>
</feature>
<dbReference type="InterPro" id="IPR024932">
    <property type="entry name" value="ApbE"/>
</dbReference>